<dbReference type="InterPro" id="IPR012910">
    <property type="entry name" value="Plug_dom"/>
</dbReference>
<dbReference type="Pfam" id="PF07715">
    <property type="entry name" value="Plug"/>
    <property type="match status" value="1"/>
</dbReference>
<dbReference type="GO" id="GO:0006826">
    <property type="term" value="P:iron ion transport"/>
    <property type="evidence" value="ECO:0007669"/>
    <property type="project" value="UniProtKB-KW"/>
</dbReference>
<dbReference type="AlphaFoldDB" id="A0A8J7Q1H2"/>
<dbReference type="Gene3D" id="2.40.170.20">
    <property type="entry name" value="TonB-dependent receptor, beta-barrel domain"/>
    <property type="match status" value="1"/>
</dbReference>
<proteinExistence type="inferred from homology"/>
<evidence type="ECO:0000256" key="4">
    <source>
        <dbReference type="ARBA" id="ARBA00022496"/>
    </source>
</evidence>
<comment type="similarity">
    <text evidence="11 12">Belongs to the TonB-dependent receptor family.</text>
</comment>
<keyword evidence="5 11" id="KW-0812">Transmembrane</keyword>
<evidence type="ECO:0000256" key="6">
    <source>
        <dbReference type="ARBA" id="ARBA00023004"/>
    </source>
</evidence>
<evidence type="ECO:0000313" key="16">
    <source>
        <dbReference type="EMBL" id="MBO1317505.1"/>
    </source>
</evidence>
<feature type="domain" description="TonB-dependent receptor plug" evidence="15">
    <location>
        <begin position="62"/>
        <end position="168"/>
    </location>
</feature>
<evidence type="ECO:0000313" key="17">
    <source>
        <dbReference type="Proteomes" id="UP000664417"/>
    </source>
</evidence>
<dbReference type="Pfam" id="PF00593">
    <property type="entry name" value="TonB_dep_Rec_b-barrel"/>
    <property type="match status" value="1"/>
</dbReference>
<evidence type="ECO:0000256" key="1">
    <source>
        <dbReference type="ARBA" id="ARBA00004571"/>
    </source>
</evidence>
<evidence type="ECO:0000256" key="10">
    <source>
        <dbReference type="ARBA" id="ARBA00023237"/>
    </source>
</evidence>
<dbReference type="InterPro" id="IPR000531">
    <property type="entry name" value="Beta-barrel_TonB"/>
</dbReference>
<reference evidence="16" key="1">
    <citation type="submission" date="2021-03" db="EMBL/GenBank/DDBJ databases">
        <authorList>
            <person name="Wang G."/>
        </authorList>
    </citation>
    <scope>NUCLEOTIDE SEQUENCE</scope>
    <source>
        <strain evidence="16">KCTC 12899</strain>
    </source>
</reference>
<dbReference type="PANTHER" id="PTHR32552:SF81">
    <property type="entry name" value="TONB-DEPENDENT OUTER MEMBRANE RECEPTOR"/>
    <property type="match status" value="1"/>
</dbReference>
<keyword evidence="16" id="KW-0675">Receptor</keyword>
<dbReference type="InterPro" id="IPR039426">
    <property type="entry name" value="TonB-dep_rcpt-like"/>
</dbReference>
<keyword evidence="13" id="KW-0732">Signal</keyword>
<feature type="signal peptide" evidence="13">
    <location>
        <begin position="1"/>
        <end position="36"/>
    </location>
</feature>
<protein>
    <submittedName>
        <fullName evidence="16">TonB-dependent receptor</fullName>
    </submittedName>
</protein>
<keyword evidence="8 12" id="KW-0798">TonB box</keyword>
<keyword evidence="10 11" id="KW-0998">Cell outer membrane</keyword>
<accession>A0A8J7Q1H2</accession>
<dbReference type="SUPFAM" id="SSF56935">
    <property type="entry name" value="Porins"/>
    <property type="match status" value="1"/>
</dbReference>
<keyword evidence="17" id="KW-1185">Reference proteome</keyword>
<keyword evidence="4" id="KW-0410">Iron transport</keyword>
<dbReference type="Proteomes" id="UP000664417">
    <property type="component" value="Unassembled WGS sequence"/>
</dbReference>
<evidence type="ECO:0000259" key="15">
    <source>
        <dbReference type="Pfam" id="PF07715"/>
    </source>
</evidence>
<evidence type="ECO:0000256" key="7">
    <source>
        <dbReference type="ARBA" id="ARBA00023065"/>
    </source>
</evidence>
<keyword evidence="6" id="KW-0408">Iron</keyword>
<feature type="chain" id="PRO_5035199282" evidence="13">
    <location>
        <begin position="37"/>
        <end position="755"/>
    </location>
</feature>
<comment type="subcellular location">
    <subcellularLocation>
        <location evidence="1 11">Cell outer membrane</location>
        <topology evidence="1 11">Multi-pass membrane protein</topology>
    </subcellularLocation>
</comment>
<evidence type="ECO:0000256" key="8">
    <source>
        <dbReference type="ARBA" id="ARBA00023077"/>
    </source>
</evidence>
<sequence>MSVFSCHTDSFHPRYFLSRTFAYSLFGLSAFFPSHAQTPEENPPEKVHEQIVVKGEKTDRSLAETVSSVRVATDEEMKKADVRDMYAMITRTANVATRFGDNGFSIRGVDAVDVSGGGFNGLASVYVDGSVLGRRTIEGGPLSTWDLEQVEVFRGPQSTTQGRNALAGSIFLRSKQPTFSQQGAFKLSGGEAGESQVAFAHGGALIDGKLAYRVSADHRQHEGFVTNPHINTDADESEQATYRAKLLYIPFEDRDLSFQLTLTHGSADKGWDSQRSDVNDPYATREAPFDIETYNDYRTQIATLETNYHWSETWSLHAVTSYNQGDYDAQFDNDLSPRDLGSTVRALENTNLTQDIRFNYTGKKLRGLIGIYAADLEDDDGYRGRVALSSAALGIPAALADFYPALLQANTTSANRAETRNLAVYTDFHLDLNPRWQLQAGLRYDHETFDLDINNTAGLLSQLPNPADFPTPPYPAELGQGIALVNGAIAAQIAGANGAGTGDTDFDAVLPSLSLRYTATNDVSLAASIRRGYRAGGVAVNAVRASVSNYDPEFTWNYELALRAPLLDNRLLLSSNLFYTDWSDQQITVPLSANQFDTEVINAGESRLYGAELELRGHIRANWDLYLGYGYTNTRFENFVTPDGRDYTGNRFPGAAEQSWTLGSAYQHTGGFFAQGDVNYLGDSYRSPGNEAVGLQDARTLVNTQLGYGFQHWGLYAYARNLLDEEYVTVGKVREGAIIALGDPRVVGASIRVNW</sequence>
<dbReference type="InterPro" id="IPR036942">
    <property type="entry name" value="Beta-barrel_TonB_sf"/>
</dbReference>
<dbReference type="GO" id="GO:0009279">
    <property type="term" value="C:cell outer membrane"/>
    <property type="evidence" value="ECO:0007669"/>
    <property type="project" value="UniProtKB-SubCell"/>
</dbReference>
<dbReference type="PANTHER" id="PTHR32552">
    <property type="entry name" value="FERRICHROME IRON RECEPTOR-RELATED"/>
    <property type="match status" value="1"/>
</dbReference>
<evidence type="ECO:0000256" key="5">
    <source>
        <dbReference type="ARBA" id="ARBA00022692"/>
    </source>
</evidence>
<dbReference type="RefSeq" id="WP_207856745.1">
    <property type="nucleotide sequence ID" value="NZ_JAFREP010000002.1"/>
</dbReference>
<keyword evidence="2 11" id="KW-0813">Transport</keyword>
<evidence type="ECO:0000256" key="12">
    <source>
        <dbReference type="RuleBase" id="RU003357"/>
    </source>
</evidence>
<gene>
    <name evidence="16" type="ORF">J3U88_03465</name>
</gene>
<keyword evidence="9 11" id="KW-0472">Membrane</keyword>
<keyword evidence="3 11" id="KW-1134">Transmembrane beta strand</keyword>
<comment type="caution">
    <text evidence="16">The sequence shown here is derived from an EMBL/GenBank/DDBJ whole genome shotgun (WGS) entry which is preliminary data.</text>
</comment>
<evidence type="ECO:0000256" key="9">
    <source>
        <dbReference type="ARBA" id="ARBA00023136"/>
    </source>
</evidence>
<dbReference type="PROSITE" id="PS52016">
    <property type="entry name" value="TONB_DEPENDENT_REC_3"/>
    <property type="match status" value="1"/>
</dbReference>
<evidence type="ECO:0000256" key="2">
    <source>
        <dbReference type="ARBA" id="ARBA00022448"/>
    </source>
</evidence>
<dbReference type="EMBL" id="JAFREP010000002">
    <property type="protein sequence ID" value="MBO1317505.1"/>
    <property type="molecule type" value="Genomic_DNA"/>
</dbReference>
<evidence type="ECO:0000259" key="14">
    <source>
        <dbReference type="Pfam" id="PF00593"/>
    </source>
</evidence>
<evidence type="ECO:0000256" key="13">
    <source>
        <dbReference type="SAM" id="SignalP"/>
    </source>
</evidence>
<keyword evidence="7" id="KW-0406">Ion transport</keyword>
<organism evidence="16 17">
    <name type="scientific">Acanthopleuribacter pedis</name>
    <dbReference type="NCBI Taxonomy" id="442870"/>
    <lineage>
        <taxon>Bacteria</taxon>
        <taxon>Pseudomonadati</taxon>
        <taxon>Acidobacteriota</taxon>
        <taxon>Holophagae</taxon>
        <taxon>Acanthopleuribacterales</taxon>
        <taxon>Acanthopleuribacteraceae</taxon>
        <taxon>Acanthopleuribacter</taxon>
    </lineage>
</organism>
<evidence type="ECO:0000256" key="11">
    <source>
        <dbReference type="PROSITE-ProRule" id="PRU01360"/>
    </source>
</evidence>
<evidence type="ECO:0000256" key="3">
    <source>
        <dbReference type="ARBA" id="ARBA00022452"/>
    </source>
</evidence>
<feature type="domain" description="TonB-dependent receptor-like beta-barrel" evidence="14">
    <location>
        <begin position="264"/>
        <end position="722"/>
    </location>
</feature>
<name>A0A8J7Q1H2_9BACT</name>